<feature type="region of interest" description="Disordered" evidence="1">
    <location>
        <begin position="180"/>
        <end position="219"/>
    </location>
</feature>
<feature type="compositionally biased region" description="Polar residues" evidence="1">
    <location>
        <begin position="181"/>
        <end position="192"/>
    </location>
</feature>
<accession>A0A840UKF9</accession>
<dbReference type="RefSeq" id="WP_183702206.1">
    <property type="nucleotide sequence ID" value="NZ_JACHFE010000004.1"/>
</dbReference>
<evidence type="ECO:0008006" key="5">
    <source>
        <dbReference type="Google" id="ProtNLM"/>
    </source>
</evidence>
<reference evidence="3 4" key="1">
    <citation type="submission" date="2020-08" db="EMBL/GenBank/DDBJ databases">
        <title>Genomic Encyclopedia of Type Strains, Phase IV (KMG-IV): sequencing the most valuable type-strain genomes for metagenomic binning, comparative biology and taxonomic classification.</title>
        <authorList>
            <person name="Goeker M."/>
        </authorList>
    </citation>
    <scope>NUCLEOTIDE SEQUENCE [LARGE SCALE GENOMIC DNA]</scope>
    <source>
        <strain evidence="3 4">DSM 22359</strain>
    </source>
</reference>
<evidence type="ECO:0000313" key="3">
    <source>
        <dbReference type="EMBL" id="MBB5321218.1"/>
    </source>
</evidence>
<dbReference type="EMBL" id="JACHFE010000004">
    <property type="protein sequence ID" value="MBB5321218.1"/>
    <property type="molecule type" value="Genomic_DNA"/>
</dbReference>
<comment type="caution">
    <text evidence="3">The sequence shown here is derived from an EMBL/GenBank/DDBJ whole genome shotgun (WGS) entry which is preliminary data.</text>
</comment>
<evidence type="ECO:0000313" key="4">
    <source>
        <dbReference type="Proteomes" id="UP000591735"/>
    </source>
</evidence>
<evidence type="ECO:0000256" key="1">
    <source>
        <dbReference type="SAM" id="MobiDB-lite"/>
    </source>
</evidence>
<feature type="signal peptide" evidence="2">
    <location>
        <begin position="1"/>
        <end position="31"/>
    </location>
</feature>
<proteinExistence type="predicted"/>
<keyword evidence="2" id="KW-0732">Signal</keyword>
<name>A0A840UKF9_9GAMM</name>
<sequence>MQAINSGYLLRPTALASAAALFLSLAGASQAQTAAPAEDIPDDYYRAELVILKRKVAPEAVDEVMAGKTVEPTPQSQTALSVVDKNGLRRSDLDLAPENELHLKPAADRLTRSGNYEVLATAGWYEAFPPDYQGEPLRVAVGDWLPEAGQRAIEGYISIDRRRYLHVGVHLNHWQLAPVDQMSTSGEPNNEAGTEGEHPAQQAQTANDGKSAEAVTETGLVSQKPAPLELVTWIRETRRMRSGEVHFIDSPTLGVLVYFEPIEE</sequence>
<dbReference type="Pfam" id="PF10972">
    <property type="entry name" value="CsiV"/>
    <property type="match status" value="1"/>
</dbReference>
<feature type="chain" id="PRO_5032423068" description="5'-methylthioadenosine phosphorylase" evidence="2">
    <location>
        <begin position="32"/>
        <end position="264"/>
    </location>
</feature>
<evidence type="ECO:0000256" key="2">
    <source>
        <dbReference type="SAM" id="SignalP"/>
    </source>
</evidence>
<protein>
    <recommendedName>
        <fullName evidence="5">5'-methylthioadenosine phosphorylase</fullName>
    </recommendedName>
</protein>
<keyword evidence="4" id="KW-1185">Reference proteome</keyword>
<gene>
    <name evidence="3" type="ORF">HNR38_001707</name>
</gene>
<organism evidence="3 4">
    <name type="scientific">Marinobacter oulmenensis</name>
    <dbReference type="NCBI Taxonomy" id="643747"/>
    <lineage>
        <taxon>Bacteria</taxon>
        <taxon>Pseudomonadati</taxon>
        <taxon>Pseudomonadota</taxon>
        <taxon>Gammaproteobacteria</taxon>
        <taxon>Pseudomonadales</taxon>
        <taxon>Marinobacteraceae</taxon>
        <taxon>Marinobacter</taxon>
    </lineage>
</organism>
<dbReference type="InterPro" id="IPR021241">
    <property type="entry name" value="CsiV"/>
</dbReference>
<dbReference type="Proteomes" id="UP000591735">
    <property type="component" value="Unassembled WGS sequence"/>
</dbReference>
<dbReference type="AlphaFoldDB" id="A0A840UKF9"/>